<gene>
    <name evidence="1" type="ORF">F2Q69_00030827</name>
</gene>
<comment type="caution">
    <text evidence="1">The sequence shown here is derived from an EMBL/GenBank/DDBJ whole genome shotgun (WGS) entry which is preliminary data.</text>
</comment>
<evidence type="ECO:0000313" key="1">
    <source>
        <dbReference type="EMBL" id="KAF3587560.1"/>
    </source>
</evidence>
<protein>
    <submittedName>
        <fullName evidence="1">Uncharacterized protein</fullName>
    </submittedName>
</protein>
<evidence type="ECO:0000313" key="2">
    <source>
        <dbReference type="Proteomes" id="UP000712600"/>
    </source>
</evidence>
<dbReference type="EMBL" id="QGKX02000088">
    <property type="protein sequence ID" value="KAF3587560.1"/>
    <property type="molecule type" value="Genomic_DNA"/>
</dbReference>
<organism evidence="1 2">
    <name type="scientific">Brassica cretica</name>
    <name type="common">Mustard</name>
    <dbReference type="NCBI Taxonomy" id="69181"/>
    <lineage>
        <taxon>Eukaryota</taxon>
        <taxon>Viridiplantae</taxon>
        <taxon>Streptophyta</taxon>
        <taxon>Embryophyta</taxon>
        <taxon>Tracheophyta</taxon>
        <taxon>Spermatophyta</taxon>
        <taxon>Magnoliopsida</taxon>
        <taxon>eudicotyledons</taxon>
        <taxon>Gunneridae</taxon>
        <taxon>Pentapetalae</taxon>
        <taxon>rosids</taxon>
        <taxon>malvids</taxon>
        <taxon>Brassicales</taxon>
        <taxon>Brassicaceae</taxon>
        <taxon>Brassiceae</taxon>
        <taxon>Brassica</taxon>
    </lineage>
</organism>
<proteinExistence type="predicted"/>
<dbReference type="Proteomes" id="UP000712600">
    <property type="component" value="Unassembled WGS sequence"/>
</dbReference>
<accession>A0A8S9S335</accession>
<sequence>MNSPLMDLMLDRGRPLGFCFDRTVHPKQQSHLYAKLQGITSEDAMVDLIRESGRSRAENVNAWINVSK</sequence>
<dbReference type="AlphaFoldDB" id="A0A8S9S335"/>
<name>A0A8S9S335_BRACR</name>
<reference evidence="1" key="1">
    <citation type="submission" date="2019-12" db="EMBL/GenBank/DDBJ databases">
        <title>Genome sequencing and annotation of Brassica cretica.</title>
        <authorList>
            <person name="Studholme D.J."/>
            <person name="Sarris P."/>
        </authorList>
    </citation>
    <scope>NUCLEOTIDE SEQUENCE</scope>
    <source>
        <strain evidence="1">PFS-109/04</strain>
        <tissue evidence="1">Leaf</tissue>
    </source>
</reference>